<dbReference type="PANTHER" id="PTHR22889:SF0">
    <property type="entry name" value="WD REPEAT-CONTAINING PROTEIN 89"/>
    <property type="match status" value="1"/>
</dbReference>
<dbReference type="Proteomes" id="UP001445335">
    <property type="component" value="Unassembled WGS sequence"/>
</dbReference>
<dbReference type="InterPro" id="IPR036322">
    <property type="entry name" value="WD40_repeat_dom_sf"/>
</dbReference>
<comment type="caution">
    <text evidence="3">The sequence shown here is derived from an EMBL/GenBank/DDBJ whole genome shotgun (WGS) entry which is preliminary data.</text>
</comment>
<dbReference type="Gene3D" id="2.130.10.10">
    <property type="entry name" value="YVTN repeat-like/Quinoprotein amine dehydrogenase"/>
    <property type="match status" value="1"/>
</dbReference>
<evidence type="ECO:0008006" key="5">
    <source>
        <dbReference type="Google" id="ProtNLM"/>
    </source>
</evidence>
<proteinExistence type="predicted"/>
<sequence length="397" mass="42252">MALGAHLVAAGSAGKLLFWDRRSALQCGCFEDTHAEDVTQVYFHPRDAGRLFSGSEDGLVQLSSVAGTLDEDEGFLAALNTDSVARLGAYGGPDLERLWVQTHTERLFLWDWKAACDESAEGGAGPLAEVEDVREQLTAAAAGSPLGAVSMQLGCTYSVEADQLWLAASSAAGAAAVFPVAEPRTGGAGCAFGAPGAVLDGGHTDVVRAVLWPDTSTPTVFTGGEDGAVSKPIPANIQATADALLQMYQTKSGEEQGSIVAKHYAADARFVDPLMDVGTPREIHLAFYSLIKIFKDVEVHKKSVAWNTTPRLPAGFKAGTQQVVVYNQQTYHLSKRTINLDVSTYLTFDQEGKVVRHEDVWSNGFGMPGFMKKPNGVLSSGVFKLLGWGKQIDATKA</sequence>
<keyword evidence="1" id="KW-0853">WD repeat</keyword>
<dbReference type="SUPFAM" id="SSF50978">
    <property type="entry name" value="WD40 repeat-like"/>
    <property type="match status" value="1"/>
</dbReference>
<dbReference type="PANTHER" id="PTHR22889">
    <property type="entry name" value="WD REPEAT-CONTAINING PROTEIN 89"/>
    <property type="match status" value="1"/>
</dbReference>
<evidence type="ECO:0000313" key="3">
    <source>
        <dbReference type="EMBL" id="KAK9846550.1"/>
    </source>
</evidence>
<evidence type="ECO:0000256" key="2">
    <source>
        <dbReference type="ARBA" id="ARBA00022737"/>
    </source>
</evidence>
<dbReference type="SUPFAM" id="SSF54427">
    <property type="entry name" value="NTF2-like"/>
    <property type="match status" value="1"/>
</dbReference>
<dbReference type="Gene3D" id="3.10.450.50">
    <property type="match status" value="1"/>
</dbReference>
<keyword evidence="2" id="KW-0677">Repeat</keyword>
<protein>
    <recommendedName>
        <fullName evidence="5">SnoaL-like domain-containing protein</fullName>
    </recommendedName>
</protein>
<keyword evidence="4" id="KW-1185">Reference proteome</keyword>
<dbReference type="InterPro" id="IPR032710">
    <property type="entry name" value="NTF2-like_dom_sf"/>
</dbReference>
<dbReference type="InterPro" id="IPR039328">
    <property type="entry name" value="WDR89"/>
</dbReference>
<dbReference type="EMBL" id="JALJOU010000001">
    <property type="protein sequence ID" value="KAK9846550.1"/>
    <property type="molecule type" value="Genomic_DNA"/>
</dbReference>
<dbReference type="AlphaFoldDB" id="A0AAW1SJT1"/>
<dbReference type="InterPro" id="IPR015943">
    <property type="entry name" value="WD40/YVTN_repeat-like_dom_sf"/>
</dbReference>
<reference evidence="3 4" key="1">
    <citation type="journal article" date="2024" name="Nat. Commun.">
        <title>Phylogenomics reveals the evolutionary origins of lichenization in chlorophyte algae.</title>
        <authorList>
            <person name="Puginier C."/>
            <person name="Libourel C."/>
            <person name="Otte J."/>
            <person name="Skaloud P."/>
            <person name="Haon M."/>
            <person name="Grisel S."/>
            <person name="Petersen M."/>
            <person name="Berrin J.G."/>
            <person name="Delaux P.M."/>
            <person name="Dal Grande F."/>
            <person name="Keller J."/>
        </authorList>
    </citation>
    <scope>NUCLEOTIDE SEQUENCE [LARGE SCALE GENOMIC DNA]</scope>
    <source>
        <strain evidence="3 4">SAG 245.80</strain>
    </source>
</reference>
<evidence type="ECO:0000313" key="4">
    <source>
        <dbReference type="Proteomes" id="UP001445335"/>
    </source>
</evidence>
<organism evidence="3 4">
    <name type="scientific">Elliptochloris bilobata</name>
    <dbReference type="NCBI Taxonomy" id="381761"/>
    <lineage>
        <taxon>Eukaryota</taxon>
        <taxon>Viridiplantae</taxon>
        <taxon>Chlorophyta</taxon>
        <taxon>core chlorophytes</taxon>
        <taxon>Trebouxiophyceae</taxon>
        <taxon>Trebouxiophyceae incertae sedis</taxon>
        <taxon>Elliptochloris clade</taxon>
        <taxon>Elliptochloris</taxon>
    </lineage>
</organism>
<evidence type="ECO:0000256" key="1">
    <source>
        <dbReference type="ARBA" id="ARBA00022574"/>
    </source>
</evidence>
<name>A0AAW1SJT1_9CHLO</name>
<accession>A0AAW1SJT1</accession>
<gene>
    <name evidence="3" type="ORF">WJX81_006399</name>
</gene>